<protein>
    <submittedName>
        <fullName evidence="2">Transporter substrate-binding domain-containing protein</fullName>
    </submittedName>
</protein>
<sequence length="252" mass="28722">MTARWFCLPALLLALPAQAATVIKVAFPENSPPWVSATARPGIAVELLREALQAEGLALHPVYYPIARRMALFRRNEVDAVYDVSALAQKQANLPGSLGRPLHTFDNLAMALQKRHLRLEHTTDLVGLNILAWDGAQNDMPASFDRLEAVSQGHYNETGDQRQQVKSLYAGRVDVILADRLVLDWYRKRLHGETAVDTRQPVEFFAILPPREATVLWRDPVLRQRMDYRLREMKNDGRYNAIFRRYDAEPQP</sequence>
<evidence type="ECO:0000256" key="1">
    <source>
        <dbReference type="SAM" id="SignalP"/>
    </source>
</evidence>
<keyword evidence="3" id="KW-1185">Reference proteome</keyword>
<organism evidence="2 3">
    <name type="scientific">Vogesella aquatica</name>
    <dbReference type="NCBI Taxonomy" id="2984206"/>
    <lineage>
        <taxon>Bacteria</taxon>
        <taxon>Pseudomonadati</taxon>
        <taxon>Pseudomonadota</taxon>
        <taxon>Betaproteobacteria</taxon>
        <taxon>Neisseriales</taxon>
        <taxon>Chromobacteriaceae</taxon>
        <taxon>Vogesella</taxon>
    </lineage>
</organism>
<name>A0ABT5J2P7_9NEIS</name>
<comment type="caution">
    <text evidence="2">The sequence shown here is derived from an EMBL/GenBank/DDBJ whole genome shotgun (WGS) entry which is preliminary data.</text>
</comment>
<dbReference type="RefSeq" id="WP_272753313.1">
    <property type="nucleotide sequence ID" value="NZ_JAQQLF010000033.1"/>
</dbReference>
<reference evidence="2 3" key="1">
    <citation type="submission" date="2023-01" db="EMBL/GenBank/DDBJ databases">
        <title>Novel species of the genus Vogesella isolated from rivers.</title>
        <authorList>
            <person name="Lu H."/>
        </authorList>
    </citation>
    <scope>NUCLEOTIDE SEQUENCE [LARGE SCALE GENOMIC DNA]</scope>
    <source>
        <strain evidence="2 3">DC21W</strain>
    </source>
</reference>
<dbReference type="Proteomes" id="UP001219956">
    <property type="component" value="Unassembled WGS sequence"/>
</dbReference>
<evidence type="ECO:0000313" key="3">
    <source>
        <dbReference type="Proteomes" id="UP001219956"/>
    </source>
</evidence>
<feature type="chain" id="PRO_5045840461" evidence="1">
    <location>
        <begin position="20"/>
        <end position="252"/>
    </location>
</feature>
<proteinExistence type="predicted"/>
<evidence type="ECO:0000313" key="2">
    <source>
        <dbReference type="EMBL" id="MDC7719129.1"/>
    </source>
</evidence>
<accession>A0ABT5J2P7</accession>
<dbReference type="EMBL" id="JAQQLF010000033">
    <property type="protein sequence ID" value="MDC7719129.1"/>
    <property type="molecule type" value="Genomic_DNA"/>
</dbReference>
<feature type="signal peptide" evidence="1">
    <location>
        <begin position="1"/>
        <end position="19"/>
    </location>
</feature>
<dbReference type="Gene3D" id="3.40.190.10">
    <property type="entry name" value="Periplasmic binding protein-like II"/>
    <property type="match status" value="2"/>
</dbReference>
<dbReference type="SUPFAM" id="SSF53850">
    <property type="entry name" value="Periplasmic binding protein-like II"/>
    <property type="match status" value="1"/>
</dbReference>
<keyword evidence="1" id="KW-0732">Signal</keyword>
<gene>
    <name evidence="2" type="ORF">PQU95_18160</name>
</gene>